<dbReference type="SUPFAM" id="SSF48576">
    <property type="entry name" value="Terpenoid synthases"/>
    <property type="match status" value="1"/>
</dbReference>
<evidence type="ECO:0000256" key="1">
    <source>
        <dbReference type="ARBA" id="ARBA00023239"/>
    </source>
</evidence>
<keyword evidence="2" id="KW-0460">Magnesium</keyword>
<comment type="similarity">
    <text evidence="2">Belongs to the terpene synthase family.</text>
</comment>
<reference evidence="3 4" key="1">
    <citation type="submission" date="2020-03" db="EMBL/GenBank/DDBJ databases">
        <title>A novel species.</title>
        <authorList>
            <person name="Gao J."/>
        </authorList>
    </citation>
    <scope>NUCLEOTIDE SEQUENCE [LARGE SCALE GENOMIC DNA]</scope>
    <source>
        <strain evidence="3 4">QMT-12</strain>
    </source>
</reference>
<keyword evidence="4" id="KW-1185">Reference proteome</keyword>
<organism evidence="3 4">
    <name type="scientific">Streptomyces liangshanensis</name>
    <dbReference type="NCBI Taxonomy" id="2717324"/>
    <lineage>
        <taxon>Bacteria</taxon>
        <taxon>Bacillati</taxon>
        <taxon>Actinomycetota</taxon>
        <taxon>Actinomycetes</taxon>
        <taxon>Kitasatosporales</taxon>
        <taxon>Streptomycetaceae</taxon>
        <taxon>Streptomyces</taxon>
    </lineage>
</organism>
<proteinExistence type="inferred from homology"/>
<dbReference type="EC" id="4.2.3.-" evidence="2"/>
<dbReference type="PANTHER" id="PTHR35201">
    <property type="entry name" value="TERPENE SYNTHASE"/>
    <property type="match status" value="1"/>
</dbReference>
<evidence type="ECO:0000256" key="2">
    <source>
        <dbReference type="RuleBase" id="RU366034"/>
    </source>
</evidence>
<dbReference type="GO" id="GO:0046872">
    <property type="term" value="F:metal ion binding"/>
    <property type="evidence" value="ECO:0007669"/>
    <property type="project" value="UniProtKB-KW"/>
</dbReference>
<dbReference type="Proteomes" id="UP000501179">
    <property type="component" value="Chromosome"/>
</dbReference>
<dbReference type="EMBL" id="CP050177">
    <property type="protein sequence ID" value="QIQ01695.1"/>
    <property type="molecule type" value="Genomic_DNA"/>
</dbReference>
<dbReference type="RefSeq" id="WP_167024239.1">
    <property type="nucleotide sequence ID" value="NZ_CP050177.1"/>
</dbReference>
<dbReference type="InterPro" id="IPR008949">
    <property type="entry name" value="Isoprenoid_synthase_dom_sf"/>
</dbReference>
<dbReference type="KEGG" id="slia:HA039_04810"/>
<protein>
    <recommendedName>
        <fullName evidence="2">Terpene synthase</fullName>
        <ecNumber evidence="2">4.2.3.-</ecNumber>
    </recommendedName>
</protein>
<accession>A0A6G9GTZ8</accession>
<dbReference type="InterPro" id="IPR034686">
    <property type="entry name" value="Terpene_cyclase-like_2"/>
</dbReference>
<sequence length="360" mass="40695">MTCVSEQTSAQQLPAVPFYCPVPPARHPSVDTINQVTVEWMLRQRLDTDEHQIERLAVCDFGGLTASTMPYGQWEPLLLMSKFHAVLFSLDDSVCDESGATADLLAQETSRILRALEAPASHSPGDSPHTTALRALRKDLERFASPRQLRRWTDAMRVYTSGVVWEASWRRSLELPTLDDYVTLWMRSIGMAPSTAMIEIVGGFSVPDRDMEDPRVRALTEITWTLVSWDNDLYSRNKELQRADDNLNLIDVLCREHDCDPARALVRAVAMRDRVMVLFERLSAQVAKEADAPLHQYVDGLGQFVRGHLDWASACPRYRVPSGPKATPGGWWKQHPADDSAKPLPIPTIAWWWDQLEPAH</sequence>
<keyword evidence="2" id="KW-0479">Metal-binding</keyword>
<dbReference type="GO" id="GO:0010333">
    <property type="term" value="F:terpene synthase activity"/>
    <property type="evidence" value="ECO:0007669"/>
    <property type="project" value="InterPro"/>
</dbReference>
<dbReference type="PANTHER" id="PTHR35201:SF4">
    <property type="entry name" value="BETA-PINACENE SYNTHASE-RELATED"/>
    <property type="match status" value="1"/>
</dbReference>
<gene>
    <name evidence="3" type="ORF">HA039_04810</name>
</gene>
<name>A0A6G9GTZ8_9ACTN</name>
<dbReference type="Pfam" id="PF19086">
    <property type="entry name" value="Terpene_syn_C_2"/>
    <property type="match status" value="1"/>
</dbReference>
<dbReference type="Gene3D" id="1.10.600.10">
    <property type="entry name" value="Farnesyl Diphosphate Synthase"/>
    <property type="match status" value="1"/>
</dbReference>
<keyword evidence="1 2" id="KW-0456">Lyase</keyword>
<evidence type="ECO:0000313" key="3">
    <source>
        <dbReference type="EMBL" id="QIQ01695.1"/>
    </source>
</evidence>
<dbReference type="AlphaFoldDB" id="A0A6G9GTZ8"/>
<comment type="cofactor">
    <cofactor evidence="2">
        <name>Mg(2+)</name>
        <dbReference type="ChEBI" id="CHEBI:18420"/>
    </cofactor>
</comment>
<evidence type="ECO:0000313" key="4">
    <source>
        <dbReference type="Proteomes" id="UP000501179"/>
    </source>
</evidence>